<dbReference type="Proteomes" id="UP000295277">
    <property type="component" value="Unassembled WGS sequence"/>
</dbReference>
<dbReference type="Pfam" id="PF10604">
    <property type="entry name" value="Polyketide_cyc2"/>
    <property type="match status" value="1"/>
</dbReference>
<accession>A0A4V2R4B2</accession>
<proteinExistence type="predicted"/>
<dbReference type="OrthoDB" id="7860307at2"/>
<sequence length="155" mass="17235">MKFSTREDIGLPIEEVFAVITDFERLERAALRRGAEITRLDTLAAPGPGMTWAGQFTFRGAPRSARSELTRFLPPETLVVQTTVSGLSSIGTVDLVRLAPARTRLAVAIDLHPQTIQARLLLQTIRLAKGRMTERFRTGVARLARDIEAGRFHRV</sequence>
<comment type="caution">
    <text evidence="1">The sequence shown here is derived from an EMBL/GenBank/DDBJ whole genome shotgun (WGS) entry which is preliminary data.</text>
</comment>
<keyword evidence="2" id="KW-1185">Reference proteome</keyword>
<dbReference type="Gene3D" id="3.30.530.20">
    <property type="match status" value="1"/>
</dbReference>
<dbReference type="RefSeq" id="WP_132695512.1">
    <property type="nucleotide sequence ID" value="NZ_SLVM01000015.1"/>
</dbReference>
<dbReference type="AlphaFoldDB" id="A0A4V2R4B2"/>
<dbReference type="SUPFAM" id="SSF55961">
    <property type="entry name" value="Bet v1-like"/>
    <property type="match status" value="1"/>
</dbReference>
<protein>
    <submittedName>
        <fullName evidence="1">Polyketide cyclase/dehydrase/lipid transport protein</fullName>
    </submittedName>
</protein>
<dbReference type="InterPro" id="IPR019587">
    <property type="entry name" value="Polyketide_cyclase/dehydratase"/>
</dbReference>
<gene>
    <name evidence="1" type="ORF">EV216_11535</name>
</gene>
<reference evidence="1 2" key="1">
    <citation type="submission" date="2019-03" db="EMBL/GenBank/DDBJ databases">
        <title>Genomic Encyclopedia of Type Strains, Phase IV (KMG-IV): sequencing the most valuable type-strain genomes for metagenomic binning, comparative biology and taxonomic classification.</title>
        <authorList>
            <person name="Goeker M."/>
        </authorList>
    </citation>
    <scope>NUCLEOTIDE SEQUENCE [LARGE SCALE GENOMIC DNA]</scope>
    <source>
        <strain evidence="1 2">DSM 21153</strain>
    </source>
</reference>
<evidence type="ECO:0000313" key="2">
    <source>
        <dbReference type="Proteomes" id="UP000295277"/>
    </source>
</evidence>
<organism evidence="1 2">
    <name type="scientific">Rhodovulum steppense</name>
    <dbReference type="NCBI Taxonomy" id="540251"/>
    <lineage>
        <taxon>Bacteria</taxon>
        <taxon>Pseudomonadati</taxon>
        <taxon>Pseudomonadota</taxon>
        <taxon>Alphaproteobacteria</taxon>
        <taxon>Rhodobacterales</taxon>
        <taxon>Paracoccaceae</taxon>
        <taxon>Rhodovulum</taxon>
    </lineage>
</organism>
<dbReference type="InterPro" id="IPR023393">
    <property type="entry name" value="START-like_dom_sf"/>
</dbReference>
<evidence type="ECO:0000313" key="1">
    <source>
        <dbReference type="EMBL" id="TCM82672.1"/>
    </source>
</evidence>
<dbReference type="EMBL" id="SLVM01000015">
    <property type="protein sequence ID" value="TCM82672.1"/>
    <property type="molecule type" value="Genomic_DNA"/>
</dbReference>
<name>A0A4V2R4B2_9RHOB</name>